<reference evidence="1 2" key="1">
    <citation type="submission" date="2012-05" db="EMBL/GenBank/DDBJ databases">
        <title>Finished chromosome of genome of Chamaesiphon sp. PCC 6605.</title>
        <authorList>
            <consortium name="US DOE Joint Genome Institute"/>
            <person name="Gugger M."/>
            <person name="Coursin T."/>
            <person name="Rippka R."/>
            <person name="Tandeau De Marsac N."/>
            <person name="Huntemann M."/>
            <person name="Wei C.-L."/>
            <person name="Han J."/>
            <person name="Detter J.C."/>
            <person name="Han C."/>
            <person name="Tapia R."/>
            <person name="Chen A."/>
            <person name="Kyrpides N."/>
            <person name="Mavromatis K."/>
            <person name="Markowitz V."/>
            <person name="Szeto E."/>
            <person name="Ivanova N."/>
            <person name="Pagani I."/>
            <person name="Pati A."/>
            <person name="Goodwin L."/>
            <person name="Nordberg H.P."/>
            <person name="Cantor M.N."/>
            <person name="Hua S.X."/>
            <person name="Woyke T."/>
            <person name="Kerfeld C.A."/>
        </authorList>
    </citation>
    <scope>NUCLEOTIDE SEQUENCE [LARGE SCALE GENOMIC DNA]</scope>
    <source>
        <strain evidence="2">ATCC 27169 / PCC 6605</strain>
    </source>
</reference>
<organism evidence="1 2">
    <name type="scientific">Chamaesiphon minutus (strain ATCC 27169 / PCC 6605)</name>
    <dbReference type="NCBI Taxonomy" id="1173020"/>
    <lineage>
        <taxon>Bacteria</taxon>
        <taxon>Bacillati</taxon>
        <taxon>Cyanobacteriota</taxon>
        <taxon>Cyanophyceae</taxon>
        <taxon>Gomontiellales</taxon>
        <taxon>Chamaesiphonaceae</taxon>
        <taxon>Chamaesiphon</taxon>
    </lineage>
</organism>
<protein>
    <submittedName>
        <fullName evidence="1">Uncharacterized protein</fullName>
    </submittedName>
</protein>
<evidence type="ECO:0000313" key="2">
    <source>
        <dbReference type="Proteomes" id="UP000010366"/>
    </source>
</evidence>
<dbReference type="KEGG" id="cmp:Cha6605_2253"/>
<dbReference type="AlphaFoldDB" id="K9UG08"/>
<name>K9UG08_CHAP6</name>
<dbReference type="EMBL" id="CP003600">
    <property type="protein sequence ID" value="AFY93336.1"/>
    <property type="molecule type" value="Genomic_DNA"/>
</dbReference>
<sequence>MTFSKSNLNLLPESLFTELTADQAQMLEGGKRVTILEIKCNKTLDPDLADELFLVIGGQSFNQNKTFSMRAGTVLSQPGISKVFNGGTVVTLVSPNGSTGTKSLSFVVATNNINQTVSLRRGGGDYTVKFKVTDN</sequence>
<evidence type="ECO:0000313" key="1">
    <source>
        <dbReference type="EMBL" id="AFY93336.1"/>
    </source>
</evidence>
<dbReference type="RefSeq" id="WP_015159487.1">
    <property type="nucleotide sequence ID" value="NC_019697.1"/>
</dbReference>
<accession>K9UG08</accession>
<gene>
    <name evidence="1" type="ORF">Cha6605_2253</name>
</gene>
<dbReference type="Proteomes" id="UP000010366">
    <property type="component" value="Chromosome"/>
</dbReference>
<dbReference type="HOGENOM" id="CLU_1977467_0_0_3"/>
<dbReference type="OrthoDB" id="512308at2"/>
<proteinExistence type="predicted"/>
<keyword evidence="2" id="KW-1185">Reference proteome</keyword>